<proteinExistence type="predicted"/>
<sequence length="397" mass="45301">MIFDGMLRNLDNVFGKFFMYPRFIQTCLDKQLDGLPTHKEKYDVSFHTKKVFANMKRIGKGFSGKERPLFPTMVGPNQIQIGEGSSQPTDTQHTPTFDMPSPKLQKTQKPRQSKRKTTKIPQPNESINITIDKAVYKEGVTVWVISSFNDEALDKEDTSKQGMIDKIDADEDIALVSTHDDVSTEYVVQDEGIEDVGEEEIVEVVTTAKMLIDLVVDAAQVTTTIADIPVNAAERIVTTAPTITAESTKTNVMVTRAPKRKRVMIQEPEETTTTKIVSSQQPQVQDKEEQLQFTDAEKAKSFMEFMEKRRKLFVAKRDKEKANKPPTKAQQRNIMSTYPEKHGWMENQKTELVEERTKNDEAETAQESSSKRERDELEQERSKKQKIEDDKESAELK</sequence>
<dbReference type="AlphaFoldDB" id="A0A6L2K4N5"/>
<feature type="compositionally biased region" description="Basic and acidic residues" evidence="1">
    <location>
        <begin position="369"/>
        <end position="397"/>
    </location>
</feature>
<evidence type="ECO:0000313" key="2">
    <source>
        <dbReference type="EMBL" id="GEU43760.1"/>
    </source>
</evidence>
<comment type="caution">
    <text evidence="2">The sequence shown here is derived from an EMBL/GenBank/DDBJ whole genome shotgun (WGS) entry which is preliminary data.</text>
</comment>
<protein>
    <submittedName>
        <fullName evidence="2">Uncharacterized protein</fullName>
    </submittedName>
</protein>
<reference evidence="2" key="1">
    <citation type="journal article" date="2019" name="Sci. Rep.">
        <title>Draft genome of Tanacetum cinerariifolium, the natural source of mosquito coil.</title>
        <authorList>
            <person name="Yamashiro T."/>
            <person name="Shiraishi A."/>
            <person name="Satake H."/>
            <person name="Nakayama K."/>
        </authorList>
    </citation>
    <scope>NUCLEOTIDE SEQUENCE</scope>
</reference>
<dbReference type="EMBL" id="BKCJ010001752">
    <property type="protein sequence ID" value="GEU43760.1"/>
    <property type="molecule type" value="Genomic_DNA"/>
</dbReference>
<feature type="compositionally biased region" description="Basic and acidic residues" evidence="1">
    <location>
        <begin position="339"/>
        <end position="361"/>
    </location>
</feature>
<feature type="compositionally biased region" description="Basic residues" evidence="1">
    <location>
        <begin position="106"/>
        <end position="118"/>
    </location>
</feature>
<gene>
    <name evidence="2" type="ORF">Tci_015738</name>
</gene>
<accession>A0A6L2K4N5</accession>
<feature type="region of interest" description="Disordered" evidence="1">
    <location>
        <begin position="66"/>
        <end position="124"/>
    </location>
</feature>
<name>A0A6L2K4N5_TANCI</name>
<evidence type="ECO:0000256" key="1">
    <source>
        <dbReference type="SAM" id="MobiDB-lite"/>
    </source>
</evidence>
<feature type="region of interest" description="Disordered" evidence="1">
    <location>
        <begin position="316"/>
        <end position="397"/>
    </location>
</feature>
<feature type="compositionally biased region" description="Polar residues" evidence="1">
    <location>
        <begin position="75"/>
        <end position="95"/>
    </location>
</feature>
<organism evidence="2">
    <name type="scientific">Tanacetum cinerariifolium</name>
    <name type="common">Dalmatian daisy</name>
    <name type="synonym">Chrysanthemum cinerariifolium</name>
    <dbReference type="NCBI Taxonomy" id="118510"/>
    <lineage>
        <taxon>Eukaryota</taxon>
        <taxon>Viridiplantae</taxon>
        <taxon>Streptophyta</taxon>
        <taxon>Embryophyta</taxon>
        <taxon>Tracheophyta</taxon>
        <taxon>Spermatophyta</taxon>
        <taxon>Magnoliopsida</taxon>
        <taxon>eudicotyledons</taxon>
        <taxon>Gunneridae</taxon>
        <taxon>Pentapetalae</taxon>
        <taxon>asterids</taxon>
        <taxon>campanulids</taxon>
        <taxon>Asterales</taxon>
        <taxon>Asteraceae</taxon>
        <taxon>Asteroideae</taxon>
        <taxon>Anthemideae</taxon>
        <taxon>Anthemidinae</taxon>
        <taxon>Tanacetum</taxon>
    </lineage>
</organism>